<keyword evidence="9" id="KW-0408">Iron</keyword>
<evidence type="ECO:0000256" key="1">
    <source>
        <dbReference type="ARBA" id="ARBA00001970"/>
    </source>
</evidence>
<keyword evidence="10 11" id="KW-0472">Membrane</keyword>
<evidence type="ECO:0000256" key="4">
    <source>
        <dbReference type="ARBA" id="ARBA00022617"/>
    </source>
</evidence>
<keyword evidence="14" id="KW-1185">Reference proteome</keyword>
<dbReference type="PROSITE" id="PS50939">
    <property type="entry name" value="CYTOCHROME_B561"/>
    <property type="match status" value="1"/>
</dbReference>
<accession>A0AAD5T6A1</accession>
<feature type="domain" description="Cytochrome b561" evidence="12">
    <location>
        <begin position="44"/>
        <end position="259"/>
    </location>
</feature>
<evidence type="ECO:0000256" key="2">
    <source>
        <dbReference type="ARBA" id="ARBA00004141"/>
    </source>
</evidence>
<evidence type="ECO:0000256" key="8">
    <source>
        <dbReference type="ARBA" id="ARBA00022989"/>
    </source>
</evidence>
<evidence type="ECO:0000313" key="14">
    <source>
        <dbReference type="Proteomes" id="UP001211907"/>
    </source>
</evidence>
<evidence type="ECO:0000256" key="10">
    <source>
        <dbReference type="ARBA" id="ARBA00023136"/>
    </source>
</evidence>
<dbReference type="GO" id="GO:0046872">
    <property type="term" value="F:metal ion binding"/>
    <property type="evidence" value="ECO:0007669"/>
    <property type="project" value="UniProtKB-KW"/>
</dbReference>
<feature type="transmembrane region" description="Helical" evidence="11">
    <location>
        <begin position="113"/>
        <end position="137"/>
    </location>
</feature>
<keyword evidence="4" id="KW-0349">Heme</keyword>
<protein>
    <recommendedName>
        <fullName evidence="12">Cytochrome b561 domain-containing protein</fullName>
    </recommendedName>
</protein>
<dbReference type="Proteomes" id="UP001211907">
    <property type="component" value="Unassembled WGS sequence"/>
</dbReference>
<dbReference type="Gene3D" id="1.20.120.1770">
    <property type="match status" value="1"/>
</dbReference>
<evidence type="ECO:0000256" key="3">
    <source>
        <dbReference type="ARBA" id="ARBA00022448"/>
    </source>
</evidence>
<dbReference type="PANTHER" id="PTHR10106">
    <property type="entry name" value="CYTOCHROME B561-RELATED"/>
    <property type="match status" value="1"/>
</dbReference>
<comment type="cofactor">
    <cofactor evidence="1">
        <name>heme b</name>
        <dbReference type="ChEBI" id="CHEBI:60344"/>
    </cofactor>
</comment>
<feature type="transmembrane region" description="Helical" evidence="11">
    <location>
        <begin position="36"/>
        <end position="60"/>
    </location>
</feature>
<reference evidence="13" key="1">
    <citation type="submission" date="2020-05" db="EMBL/GenBank/DDBJ databases">
        <title>Phylogenomic resolution of chytrid fungi.</title>
        <authorList>
            <person name="Stajich J.E."/>
            <person name="Amses K."/>
            <person name="Simmons R."/>
            <person name="Seto K."/>
            <person name="Myers J."/>
            <person name="Bonds A."/>
            <person name="Quandt C.A."/>
            <person name="Barry K."/>
            <person name="Liu P."/>
            <person name="Grigoriev I."/>
            <person name="Longcore J.E."/>
            <person name="James T.Y."/>
        </authorList>
    </citation>
    <scope>NUCLEOTIDE SEQUENCE</scope>
    <source>
        <strain evidence="13">JEL0513</strain>
    </source>
</reference>
<dbReference type="InterPro" id="IPR043205">
    <property type="entry name" value="CYB561/CYBRD1-like"/>
</dbReference>
<dbReference type="Pfam" id="PF03188">
    <property type="entry name" value="Cytochrom_B561"/>
    <property type="match status" value="1"/>
</dbReference>
<keyword evidence="6" id="KW-0479">Metal-binding</keyword>
<dbReference type="InterPro" id="IPR006593">
    <property type="entry name" value="Cyt_b561/ferric_Rdtase_TM"/>
</dbReference>
<keyword evidence="5 11" id="KW-0812">Transmembrane</keyword>
<dbReference type="GO" id="GO:0016020">
    <property type="term" value="C:membrane"/>
    <property type="evidence" value="ECO:0007669"/>
    <property type="project" value="UniProtKB-SubCell"/>
</dbReference>
<dbReference type="SMART" id="SM00665">
    <property type="entry name" value="B561"/>
    <property type="match status" value="1"/>
</dbReference>
<feature type="transmembrane region" description="Helical" evidence="11">
    <location>
        <begin position="157"/>
        <end position="177"/>
    </location>
</feature>
<evidence type="ECO:0000256" key="6">
    <source>
        <dbReference type="ARBA" id="ARBA00022723"/>
    </source>
</evidence>
<feature type="transmembrane region" description="Helical" evidence="11">
    <location>
        <begin position="184"/>
        <end position="202"/>
    </location>
</feature>
<comment type="caution">
    <text evidence="13">The sequence shown here is derived from an EMBL/GenBank/DDBJ whole genome shotgun (WGS) entry which is preliminary data.</text>
</comment>
<evidence type="ECO:0000256" key="9">
    <source>
        <dbReference type="ARBA" id="ARBA00023004"/>
    </source>
</evidence>
<keyword evidence="8 11" id="KW-1133">Transmembrane helix</keyword>
<comment type="subcellular location">
    <subcellularLocation>
        <location evidence="2">Membrane</location>
        <topology evidence="2">Multi-pass membrane protein</topology>
    </subcellularLocation>
</comment>
<dbReference type="PANTHER" id="PTHR10106:SF0">
    <property type="entry name" value="LD36721P"/>
    <property type="match status" value="1"/>
</dbReference>
<sequence length="259" mass="28218">MVEFKTSEEVDTAVELNTNGNTNVETRRREGKESKAINWVNWGLARVFTVVFIVILFLWIYEAEGGLGLQEGDLFGLHALGMTIFVLVCTQEALLTLSPVPVFGAFAARRVRILVHIALHSIGIVFAMLGLVAIVYYKNLSGYPLVFPYFHVYSPHSWVGIVVLSLWIIQAVSKLAGAPRKYHAFLGNAIYITGLAACALGLQDMQSSDLASSTSPADAMNMAGMNMSGYLPNSDLAQYAASGSIVLIFQGIATYFVQL</sequence>
<gene>
    <name evidence="13" type="ORF">HK100_006372</name>
</gene>
<dbReference type="AlphaFoldDB" id="A0AAD5T6A1"/>
<feature type="transmembrane region" description="Helical" evidence="11">
    <location>
        <begin position="80"/>
        <end position="106"/>
    </location>
</feature>
<dbReference type="GO" id="GO:0016491">
    <property type="term" value="F:oxidoreductase activity"/>
    <property type="evidence" value="ECO:0007669"/>
    <property type="project" value="InterPro"/>
</dbReference>
<feature type="transmembrane region" description="Helical" evidence="11">
    <location>
        <begin position="236"/>
        <end position="257"/>
    </location>
</feature>
<keyword evidence="7" id="KW-0249">Electron transport</keyword>
<proteinExistence type="predicted"/>
<evidence type="ECO:0000313" key="13">
    <source>
        <dbReference type="EMBL" id="KAJ3131440.1"/>
    </source>
</evidence>
<organism evidence="13 14">
    <name type="scientific">Physocladia obscura</name>
    <dbReference type="NCBI Taxonomy" id="109957"/>
    <lineage>
        <taxon>Eukaryota</taxon>
        <taxon>Fungi</taxon>
        <taxon>Fungi incertae sedis</taxon>
        <taxon>Chytridiomycota</taxon>
        <taxon>Chytridiomycota incertae sedis</taxon>
        <taxon>Chytridiomycetes</taxon>
        <taxon>Chytridiales</taxon>
        <taxon>Chytriomycetaceae</taxon>
        <taxon>Physocladia</taxon>
    </lineage>
</organism>
<evidence type="ECO:0000259" key="12">
    <source>
        <dbReference type="PROSITE" id="PS50939"/>
    </source>
</evidence>
<name>A0AAD5T6A1_9FUNG</name>
<keyword evidence="3" id="KW-0813">Transport</keyword>
<dbReference type="EMBL" id="JADGJH010000296">
    <property type="protein sequence ID" value="KAJ3131440.1"/>
    <property type="molecule type" value="Genomic_DNA"/>
</dbReference>
<evidence type="ECO:0000256" key="5">
    <source>
        <dbReference type="ARBA" id="ARBA00022692"/>
    </source>
</evidence>
<evidence type="ECO:0000256" key="11">
    <source>
        <dbReference type="SAM" id="Phobius"/>
    </source>
</evidence>
<evidence type="ECO:0000256" key="7">
    <source>
        <dbReference type="ARBA" id="ARBA00022982"/>
    </source>
</evidence>